<name>A0A0H3DT03_EDWTF</name>
<comment type="similarity">
    <text evidence="1 2">Belongs to the RNase T2 family.</text>
</comment>
<dbReference type="HOGENOM" id="CLU_1178725_0_0_6"/>
<evidence type="ECO:0000313" key="4">
    <source>
        <dbReference type="EMBL" id="ADM42601.1"/>
    </source>
</evidence>
<reference evidence="5" key="1">
    <citation type="submission" date="2010-08" db="EMBL/GenBank/DDBJ databases">
        <title>Genome comparisons of Edwardsiella bacteria analysed using deep sequencing technology.</title>
        <authorList>
            <person name="van Soest J.J."/>
            <person name="Henkel C.V."/>
            <person name="Jansen H.J."/>
            <person name="van den Hondel C.A.M.J.J."/>
            <person name="Bloemberg G.V."/>
            <person name="Meijer A.H."/>
            <person name="Spaink H.P."/>
        </authorList>
    </citation>
    <scope>NUCLEOTIDE SEQUENCE [LARGE SCALE GENOMIC DNA]</scope>
    <source>
        <strain evidence="5">FL6-60</strain>
    </source>
</reference>
<sequence length="241" mass="27008">MLRIKYFLLLLLLCVSSSLYALDKDEQDLPGLPSGAYDYLVYAVTWQPTFCLLNPAAPGCKAYRADFYTHGIWPYFLSTEQSANRHPSNCIQSPGCPAGSSCALLPGVIDALLKDTAFRKIVSAQPEGLMKHEWSKHGTCLGSDQRGYFTRFTQLKSAVKYDDEFKKHMGQSVSLDTLRAWFPDNVRFRCATHGGKHYFFEAFYLIDRQGAPDGRDAKLQIGEPCPLEAIWIPAPPSLDAR</sequence>
<keyword evidence="5" id="KW-1185">Reference proteome</keyword>
<dbReference type="PROSITE" id="PS00531">
    <property type="entry name" value="RNASE_T2_2"/>
    <property type="match status" value="1"/>
</dbReference>
<gene>
    <name evidence="4" type="ordered locus">ETAF_2499</name>
</gene>
<dbReference type="GO" id="GO:0003723">
    <property type="term" value="F:RNA binding"/>
    <property type="evidence" value="ECO:0007669"/>
    <property type="project" value="InterPro"/>
</dbReference>
<dbReference type="GO" id="GO:0033897">
    <property type="term" value="F:ribonuclease T2 activity"/>
    <property type="evidence" value="ECO:0007669"/>
    <property type="project" value="InterPro"/>
</dbReference>
<dbReference type="Pfam" id="PF00445">
    <property type="entry name" value="Ribonuclease_T2"/>
    <property type="match status" value="1"/>
</dbReference>
<feature type="chain" id="PRO_5002607913" evidence="3">
    <location>
        <begin position="22"/>
        <end position="241"/>
    </location>
</feature>
<proteinExistence type="inferred from homology"/>
<feature type="signal peptide" evidence="3">
    <location>
        <begin position="1"/>
        <end position="21"/>
    </location>
</feature>
<dbReference type="GO" id="GO:0006401">
    <property type="term" value="P:RNA catabolic process"/>
    <property type="evidence" value="ECO:0007669"/>
    <property type="project" value="TreeGrafter"/>
</dbReference>
<dbReference type="KEGG" id="etd:ETAF_2499"/>
<accession>A0A0H3DT03</accession>
<reference evidence="4 5" key="2">
    <citation type="journal article" date="2011" name="BMC Immunol.">
        <title>Comparison of static immersion and intravenous injection systems for exposure of zebrafish embryos to the natural pathogen Edwardsiella tarda.</title>
        <authorList>
            <person name="van Soest J.J."/>
            <person name="Stockhammer O.W."/>
            <person name="Ordas A."/>
            <person name="Bloemberg G.V."/>
            <person name="Spaink H.P."/>
            <person name="Meijer A.H."/>
        </authorList>
    </citation>
    <scope>NUCLEOTIDE SEQUENCE [LARGE SCALE GENOMIC DNA]</scope>
    <source>
        <strain evidence="4 5">FL6-60</strain>
    </source>
</reference>
<dbReference type="PANTHER" id="PTHR11240">
    <property type="entry name" value="RIBONUCLEASE T2"/>
    <property type="match status" value="1"/>
</dbReference>
<dbReference type="InterPro" id="IPR033130">
    <property type="entry name" value="RNase_T2_His_AS_2"/>
</dbReference>
<evidence type="ECO:0000256" key="1">
    <source>
        <dbReference type="ARBA" id="ARBA00007469"/>
    </source>
</evidence>
<evidence type="ECO:0000313" key="5">
    <source>
        <dbReference type="Proteomes" id="UP000002230"/>
    </source>
</evidence>
<organism evidence="4 5">
    <name type="scientific">Edwardsiella tarda (strain FL6-60)</name>
    <dbReference type="NCBI Taxonomy" id="718251"/>
    <lineage>
        <taxon>Bacteria</taxon>
        <taxon>Pseudomonadati</taxon>
        <taxon>Pseudomonadota</taxon>
        <taxon>Gammaproteobacteria</taxon>
        <taxon>Enterobacterales</taxon>
        <taxon>Hafniaceae</taxon>
        <taxon>Edwardsiella</taxon>
    </lineage>
</organism>
<evidence type="ECO:0000256" key="2">
    <source>
        <dbReference type="RuleBase" id="RU004328"/>
    </source>
</evidence>
<dbReference type="PANTHER" id="PTHR11240:SF22">
    <property type="entry name" value="RIBONUCLEASE T2"/>
    <property type="match status" value="1"/>
</dbReference>
<dbReference type="InterPro" id="IPR036430">
    <property type="entry name" value="RNase_T2-like_sf"/>
</dbReference>
<dbReference type="InterPro" id="IPR001568">
    <property type="entry name" value="RNase_T2-like"/>
</dbReference>
<dbReference type="PATRIC" id="fig|718251.5.peg.2596"/>
<dbReference type="Gene3D" id="3.90.730.10">
    <property type="entry name" value="Ribonuclease T2-like"/>
    <property type="match status" value="1"/>
</dbReference>
<keyword evidence="3" id="KW-0732">Signal</keyword>
<protein>
    <submittedName>
        <fullName evidence="4">Ribonuclease T2</fullName>
    </submittedName>
</protein>
<dbReference type="AlphaFoldDB" id="A0A0H3DT03"/>
<dbReference type="SUPFAM" id="SSF55895">
    <property type="entry name" value="Ribonuclease Rh-like"/>
    <property type="match status" value="1"/>
</dbReference>
<dbReference type="EMBL" id="CP002154">
    <property type="protein sequence ID" value="ADM42601.1"/>
    <property type="molecule type" value="Genomic_DNA"/>
</dbReference>
<evidence type="ECO:0000256" key="3">
    <source>
        <dbReference type="SAM" id="SignalP"/>
    </source>
</evidence>
<dbReference type="Proteomes" id="UP000002230">
    <property type="component" value="Chromosome"/>
</dbReference>